<dbReference type="OrthoDB" id="5426141at2"/>
<evidence type="ECO:0000313" key="1">
    <source>
        <dbReference type="EMBL" id="SHK89566.1"/>
    </source>
</evidence>
<organism evidence="1 2">
    <name type="scientific">Desulfatibacillum alkenivorans DSM 16219</name>
    <dbReference type="NCBI Taxonomy" id="1121393"/>
    <lineage>
        <taxon>Bacteria</taxon>
        <taxon>Pseudomonadati</taxon>
        <taxon>Thermodesulfobacteriota</taxon>
        <taxon>Desulfobacteria</taxon>
        <taxon>Desulfobacterales</taxon>
        <taxon>Desulfatibacillaceae</taxon>
        <taxon>Desulfatibacillum</taxon>
    </lineage>
</organism>
<protein>
    <recommendedName>
        <fullName evidence="3">tRNA-ribosyltransferase</fullName>
    </recommendedName>
</protein>
<proteinExistence type="predicted"/>
<dbReference type="Proteomes" id="UP000183994">
    <property type="component" value="Unassembled WGS sequence"/>
</dbReference>
<accession>A0A1M6W7V2</accession>
<name>A0A1M6W7V2_9BACT</name>
<sequence length="378" mass="42730">MKTRYCSLLYAPVLNESDVNAVRYCRTCMINPFTPFQRNEPAPIASLADKEMVLSDSTGYQALRAFPTAKRVVLTMTARPDRHSTDEVLFLNPFHNCMDNARTGATTAFLIDYPTFGEDSEEVYKWKLRMSQKARDLTLPLAAKLCPETELAIALQPRHMGELEEYYEEIATPEVRTYGFPLRGSHPLNIAYALSFLHHRGILKVHMLGSSAPHRIMVLAAAAGLGMFDRITFDSLTWQGHYAGKRQFFDHETLRAMPRRDNKAGRIDEDGLIRLLLDEHGGDFNLFLGGLQLPDDATVKEWIGIYNIRVFQYFTDRMAGLARRGELVDFVKDSWLPPKRKNAVLNAIEMLHRSAKDGHDAAVAFYAKNAPQDASQAS</sequence>
<gene>
    <name evidence="1" type="ORF">SAMN02745216_04268</name>
</gene>
<reference evidence="2" key="1">
    <citation type="submission" date="2016-11" db="EMBL/GenBank/DDBJ databases">
        <authorList>
            <person name="Varghese N."/>
            <person name="Submissions S."/>
        </authorList>
    </citation>
    <scope>NUCLEOTIDE SEQUENCE [LARGE SCALE GENOMIC DNA]</scope>
    <source>
        <strain evidence="2">DSM 16219</strain>
    </source>
</reference>
<evidence type="ECO:0008006" key="3">
    <source>
        <dbReference type="Google" id="ProtNLM"/>
    </source>
</evidence>
<dbReference type="AlphaFoldDB" id="A0A1M6W7V2"/>
<evidence type="ECO:0000313" key="2">
    <source>
        <dbReference type="Proteomes" id="UP000183994"/>
    </source>
</evidence>
<dbReference type="EMBL" id="FQZU01000037">
    <property type="protein sequence ID" value="SHK89566.1"/>
    <property type="molecule type" value="Genomic_DNA"/>
</dbReference>
<keyword evidence="2" id="KW-1185">Reference proteome</keyword>
<dbReference type="RefSeq" id="WP_073478289.1">
    <property type="nucleotide sequence ID" value="NZ_FQZU01000037.1"/>
</dbReference>